<accession>A0AAD3SEB5</accession>
<comment type="caution">
    <text evidence="2">The sequence shown here is derived from an EMBL/GenBank/DDBJ whole genome shotgun (WGS) entry which is preliminary data.</text>
</comment>
<dbReference type="EMBL" id="BSYO01000009">
    <property type="protein sequence ID" value="GMH09186.1"/>
    <property type="molecule type" value="Genomic_DNA"/>
</dbReference>
<keyword evidence="3" id="KW-1185">Reference proteome</keyword>
<feature type="compositionally biased region" description="Basic and acidic residues" evidence="1">
    <location>
        <begin position="14"/>
        <end position="26"/>
    </location>
</feature>
<dbReference type="AlphaFoldDB" id="A0AAD3SEB5"/>
<sequence length="72" mass="7543">MNSIANLPCSSTMEIRKGTRKKEEKPAGASPLILAMKGHPSAGKSTIAQALDSSDVHCLTKTTSAAQQVSME</sequence>
<gene>
    <name evidence="2" type="ORF">Nepgr_011026</name>
</gene>
<dbReference type="Proteomes" id="UP001279734">
    <property type="component" value="Unassembled WGS sequence"/>
</dbReference>
<name>A0AAD3SEB5_NEPGR</name>
<evidence type="ECO:0000313" key="2">
    <source>
        <dbReference type="EMBL" id="GMH09186.1"/>
    </source>
</evidence>
<protein>
    <submittedName>
        <fullName evidence="2">Uncharacterized protein</fullName>
    </submittedName>
</protein>
<organism evidence="2 3">
    <name type="scientific">Nepenthes gracilis</name>
    <name type="common">Slender pitcher plant</name>
    <dbReference type="NCBI Taxonomy" id="150966"/>
    <lineage>
        <taxon>Eukaryota</taxon>
        <taxon>Viridiplantae</taxon>
        <taxon>Streptophyta</taxon>
        <taxon>Embryophyta</taxon>
        <taxon>Tracheophyta</taxon>
        <taxon>Spermatophyta</taxon>
        <taxon>Magnoliopsida</taxon>
        <taxon>eudicotyledons</taxon>
        <taxon>Gunneridae</taxon>
        <taxon>Pentapetalae</taxon>
        <taxon>Caryophyllales</taxon>
        <taxon>Nepenthaceae</taxon>
        <taxon>Nepenthes</taxon>
    </lineage>
</organism>
<feature type="region of interest" description="Disordered" evidence="1">
    <location>
        <begin position="1"/>
        <end position="29"/>
    </location>
</feature>
<evidence type="ECO:0000256" key="1">
    <source>
        <dbReference type="SAM" id="MobiDB-lite"/>
    </source>
</evidence>
<proteinExistence type="predicted"/>
<feature type="compositionally biased region" description="Polar residues" evidence="1">
    <location>
        <begin position="1"/>
        <end position="13"/>
    </location>
</feature>
<reference evidence="2" key="1">
    <citation type="submission" date="2023-05" db="EMBL/GenBank/DDBJ databases">
        <title>Nepenthes gracilis genome sequencing.</title>
        <authorList>
            <person name="Fukushima K."/>
        </authorList>
    </citation>
    <scope>NUCLEOTIDE SEQUENCE</scope>
    <source>
        <strain evidence="2">SING2019-196</strain>
    </source>
</reference>
<evidence type="ECO:0000313" key="3">
    <source>
        <dbReference type="Proteomes" id="UP001279734"/>
    </source>
</evidence>